<reference evidence="8 9" key="1">
    <citation type="submission" date="2024-04" db="EMBL/GenBank/DDBJ databases">
        <title>Dissimilatory iodate-reducing microorganisms contribute to the enrichment of iodine in groundwater.</title>
        <authorList>
            <person name="Jiang Z."/>
        </authorList>
    </citation>
    <scope>NUCLEOTIDE SEQUENCE [LARGE SCALE GENOMIC DNA]</scope>
    <source>
        <strain evidence="8 9">NCP973</strain>
    </source>
</reference>
<proteinExistence type="inferred from homology"/>
<dbReference type="EC" id="2.1.2.2" evidence="6"/>
<sequence length="215" mass="23223">MKNIVILISGRGSNMEALIAERDAGRLPVNIAAVISNRADAKGLETAAAAGIATRCLDHKAFAGREAFDAALAACIDEFSPDLVVLAGFMRILTPDFVRHYAGRLLNIHPSLLPSFPGLHTHQRALDEGVRIHGCTVHFVTAELDHGPVVVQAAVAVLDDDDEASLAARVLRQEHRVYPQAVRWFAEGRLTLIDGRVRVAGEVFEQDALLAPALR</sequence>
<dbReference type="InterPro" id="IPR002376">
    <property type="entry name" value="Formyl_transf_N"/>
</dbReference>
<comment type="pathway">
    <text evidence="1 6">Purine metabolism; IMP biosynthesis via de novo pathway; N(2)-formyl-N(1)-(5-phospho-D-ribosyl)glycinamide from N(1)-(5-phospho-D-ribosyl)glycinamide (10-formyl THF route): step 1/1.</text>
</comment>
<feature type="binding site" evidence="6">
    <location>
        <position position="65"/>
    </location>
    <ligand>
        <name>(6R)-10-formyltetrahydrofolate</name>
        <dbReference type="ChEBI" id="CHEBI:195366"/>
    </ligand>
</feature>
<evidence type="ECO:0000259" key="7">
    <source>
        <dbReference type="Pfam" id="PF00551"/>
    </source>
</evidence>
<accession>A0ABZ2XJU0</accession>
<evidence type="ECO:0000256" key="4">
    <source>
        <dbReference type="ARBA" id="ARBA00038440"/>
    </source>
</evidence>
<dbReference type="GO" id="GO:0004644">
    <property type="term" value="F:phosphoribosylglycinamide formyltransferase activity"/>
    <property type="evidence" value="ECO:0007669"/>
    <property type="project" value="UniProtKB-EC"/>
</dbReference>
<dbReference type="Proteomes" id="UP001479520">
    <property type="component" value="Chromosome"/>
</dbReference>
<organism evidence="8 9">
    <name type="scientific">Azonexus hydrophilus</name>
    <dbReference type="NCBI Taxonomy" id="418702"/>
    <lineage>
        <taxon>Bacteria</taxon>
        <taxon>Pseudomonadati</taxon>
        <taxon>Pseudomonadota</taxon>
        <taxon>Betaproteobacteria</taxon>
        <taxon>Rhodocyclales</taxon>
        <taxon>Azonexaceae</taxon>
        <taxon>Azonexus</taxon>
    </lineage>
</organism>
<dbReference type="HAMAP" id="MF_01930">
    <property type="entry name" value="PurN"/>
    <property type="match status" value="1"/>
</dbReference>
<evidence type="ECO:0000313" key="9">
    <source>
        <dbReference type="Proteomes" id="UP001479520"/>
    </source>
</evidence>
<dbReference type="InterPro" id="IPR036477">
    <property type="entry name" value="Formyl_transf_N_sf"/>
</dbReference>
<dbReference type="PANTHER" id="PTHR43369:SF2">
    <property type="entry name" value="PHOSPHORIBOSYLGLYCINAMIDE FORMYLTRANSFERASE"/>
    <property type="match status" value="1"/>
</dbReference>
<dbReference type="Gene3D" id="3.40.50.170">
    <property type="entry name" value="Formyl transferase, N-terminal domain"/>
    <property type="match status" value="1"/>
</dbReference>
<evidence type="ECO:0000256" key="2">
    <source>
        <dbReference type="ARBA" id="ARBA00022679"/>
    </source>
</evidence>
<dbReference type="Pfam" id="PF00551">
    <property type="entry name" value="Formyl_trans_N"/>
    <property type="match status" value="1"/>
</dbReference>
<feature type="active site" description="Proton donor" evidence="6">
    <location>
        <position position="109"/>
    </location>
</feature>
<dbReference type="PROSITE" id="PS00373">
    <property type="entry name" value="GART"/>
    <property type="match status" value="1"/>
</dbReference>
<evidence type="ECO:0000256" key="3">
    <source>
        <dbReference type="ARBA" id="ARBA00022755"/>
    </source>
</evidence>
<feature type="binding site" evidence="6">
    <location>
        <begin position="12"/>
        <end position="14"/>
    </location>
    <ligand>
        <name>N(1)-(5-phospho-beta-D-ribosyl)glycinamide</name>
        <dbReference type="ChEBI" id="CHEBI:143788"/>
    </ligand>
</feature>
<protein>
    <recommendedName>
        <fullName evidence="6">Phosphoribosylglycinamide formyltransferase</fullName>
        <ecNumber evidence="6">2.1.2.2</ecNumber>
    </recommendedName>
    <alternativeName>
        <fullName evidence="6">5'-phosphoribosylglycinamide transformylase</fullName>
    </alternativeName>
    <alternativeName>
        <fullName evidence="6">GAR transformylase</fullName>
        <shortName evidence="6">GART</shortName>
    </alternativeName>
</protein>
<dbReference type="InterPro" id="IPR004607">
    <property type="entry name" value="GART"/>
</dbReference>
<name>A0ABZ2XJU0_9RHOO</name>
<evidence type="ECO:0000256" key="6">
    <source>
        <dbReference type="HAMAP-Rule" id="MF_01930"/>
    </source>
</evidence>
<comment type="similarity">
    <text evidence="4 6">Belongs to the GART family.</text>
</comment>
<dbReference type="RefSeq" id="WP_341744414.1">
    <property type="nucleotide sequence ID" value="NZ_CP151406.1"/>
</dbReference>
<keyword evidence="3 6" id="KW-0658">Purine biosynthesis</keyword>
<evidence type="ECO:0000313" key="8">
    <source>
        <dbReference type="EMBL" id="WZJ22891.1"/>
    </source>
</evidence>
<feature type="binding site" evidence="6">
    <location>
        <position position="107"/>
    </location>
    <ligand>
        <name>(6R)-10-formyltetrahydrofolate</name>
        <dbReference type="ChEBI" id="CHEBI:195366"/>
    </ligand>
</feature>
<evidence type="ECO:0000256" key="1">
    <source>
        <dbReference type="ARBA" id="ARBA00005054"/>
    </source>
</evidence>
<keyword evidence="9" id="KW-1185">Reference proteome</keyword>
<dbReference type="PANTHER" id="PTHR43369">
    <property type="entry name" value="PHOSPHORIBOSYLGLYCINAMIDE FORMYLTRANSFERASE"/>
    <property type="match status" value="1"/>
</dbReference>
<evidence type="ECO:0000256" key="5">
    <source>
        <dbReference type="ARBA" id="ARBA00047664"/>
    </source>
</evidence>
<feature type="binding site" evidence="6">
    <location>
        <begin position="90"/>
        <end position="93"/>
    </location>
    <ligand>
        <name>(6R)-10-formyltetrahydrofolate</name>
        <dbReference type="ChEBI" id="CHEBI:195366"/>
    </ligand>
</feature>
<keyword evidence="2 6" id="KW-0808">Transferase</keyword>
<dbReference type="InterPro" id="IPR001555">
    <property type="entry name" value="GART_AS"/>
</dbReference>
<gene>
    <name evidence="6 8" type="primary">purN</name>
    <name evidence="8" type="ORF">AADV58_07035</name>
</gene>
<dbReference type="SUPFAM" id="SSF53328">
    <property type="entry name" value="Formyltransferase"/>
    <property type="match status" value="1"/>
</dbReference>
<dbReference type="EMBL" id="CP151406">
    <property type="protein sequence ID" value="WZJ22891.1"/>
    <property type="molecule type" value="Genomic_DNA"/>
</dbReference>
<feature type="site" description="Raises pKa of active site His" evidence="6">
    <location>
        <position position="145"/>
    </location>
</feature>
<dbReference type="NCBIfam" id="TIGR00639">
    <property type="entry name" value="PurN"/>
    <property type="match status" value="1"/>
</dbReference>
<comment type="catalytic activity">
    <reaction evidence="5 6">
        <text>N(1)-(5-phospho-beta-D-ribosyl)glycinamide + (6R)-10-formyltetrahydrofolate = N(2)-formyl-N(1)-(5-phospho-beta-D-ribosyl)glycinamide + (6S)-5,6,7,8-tetrahydrofolate + H(+)</text>
        <dbReference type="Rhea" id="RHEA:15053"/>
        <dbReference type="ChEBI" id="CHEBI:15378"/>
        <dbReference type="ChEBI" id="CHEBI:57453"/>
        <dbReference type="ChEBI" id="CHEBI:143788"/>
        <dbReference type="ChEBI" id="CHEBI:147286"/>
        <dbReference type="ChEBI" id="CHEBI:195366"/>
        <dbReference type="EC" id="2.1.2.2"/>
    </reaction>
</comment>
<comment type="function">
    <text evidence="6">Catalyzes the transfer of a formyl group from 10-formyltetrahydrofolate to 5-phospho-ribosyl-glycinamide (GAR), producing 5-phospho-ribosyl-N-formylglycinamide (FGAR) and tetrahydrofolate.</text>
</comment>
<dbReference type="CDD" id="cd08645">
    <property type="entry name" value="FMT_core_GART"/>
    <property type="match status" value="1"/>
</dbReference>
<feature type="domain" description="Formyl transferase N-terminal" evidence="7">
    <location>
        <begin position="2"/>
        <end position="182"/>
    </location>
</feature>